<reference evidence="2" key="1">
    <citation type="submission" date="2018-04" db="EMBL/GenBank/DDBJ databases">
        <title>Transcriptome assembly of Sipha flava.</title>
        <authorList>
            <person name="Scully E.D."/>
            <person name="Geib S.M."/>
            <person name="Palmer N.A."/>
            <person name="Koch K."/>
            <person name="Bradshaw J."/>
            <person name="Heng-Moss T."/>
            <person name="Sarath G."/>
        </authorList>
    </citation>
    <scope>NUCLEOTIDE SEQUENCE</scope>
</reference>
<sequence>MPPCPVARGEGMARRYRRANGPEQVARARCTPCVLARRRQPSSIDIQVGGVSIVGTVVDHSATFRKPRTSGDERVYTHACTRLHRTRTLVRLVLPKPHPRYVRSRY</sequence>
<accession>A0A2S2QPY7</accession>
<proteinExistence type="predicted"/>
<organism evidence="2">
    <name type="scientific">Sipha flava</name>
    <name type="common">yellow sugarcane aphid</name>
    <dbReference type="NCBI Taxonomy" id="143950"/>
    <lineage>
        <taxon>Eukaryota</taxon>
        <taxon>Metazoa</taxon>
        <taxon>Ecdysozoa</taxon>
        <taxon>Arthropoda</taxon>
        <taxon>Hexapoda</taxon>
        <taxon>Insecta</taxon>
        <taxon>Pterygota</taxon>
        <taxon>Neoptera</taxon>
        <taxon>Paraneoptera</taxon>
        <taxon>Hemiptera</taxon>
        <taxon>Sternorrhyncha</taxon>
        <taxon>Aphidomorpha</taxon>
        <taxon>Aphidoidea</taxon>
        <taxon>Aphididae</taxon>
        <taxon>Sipha</taxon>
    </lineage>
</organism>
<evidence type="ECO:0000256" key="1">
    <source>
        <dbReference type="SAM" id="MobiDB-lite"/>
    </source>
</evidence>
<dbReference type="EMBL" id="GGMS01010643">
    <property type="protein sequence ID" value="MBY79846.1"/>
    <property type="molecule type" value="Transcribed_RNA"/>
</dbReference>
<gene>
    <name evidence="2" type="ORF">g.167984</name>
</gene>
<dbReference type="AlphaFoldDB" id="A0A2S2QPY7"/>
<protein>
    <submittedName>
        <fullName evidence="2">Uncharacterized protein</fullName>
    </submittedName>
</protein>
<feature type="region of interest" description="Disordered" evidence="1">
    <location>
        <begin position="1"/>
        <end position="21"/>
    </location>
</feature>
<name>A0A2S2QPY7_9HEMI</name>
<evidence type="ECO:0000313" key="2">
    <source>
        <dbReference type="EMBL" id="MBY79846.1"/>
    </source>
</evidence>